<keyword evidence="1" id="KW-0812">Transmembrane</keyword>
<comment type="caution">
    <text evidence="2">The sequence shown here is derived from an EMBL/GenBank/DDBJ whole genome shotgun (WGS) entry which is preliminary data.</text>
</comment>
<evidence type="ECO:0000313" key="3">
    <source>
        <dbReference type="Proteomes" id="UP001596036"/>
    </source>
</evidence>
<dbReference type="RefSeq" id="WP_386755305.1">
    <property type="nucleotide sequence ID" value="NZ_JBHSNM010000004.1"/>
</dbReference>
<keyword evidence="3" id="KW-1185">Reference proteome</keyword>
<gene>
    <name evidence="2" type="ORF">ACFPN1_12210</name>
</gene>
<protein>
    <submittedName>
        <fullName evidence="2">Uncharacterized protein</fullName>
    </submittedName>
</protein>
<accession>A0ABW0SPI6</accession>
<sequence length="85" mass="9303">MAWLLLLLAFGALWAALTATSPVVTILALLAGLVLFLGFVLKLASDRIGSRSRDEALMLDPEELRRLREQAEARRLAAAQNDTAR</sequence>
<name>A0ABW0SPI6_9GAMM</name>
<dbReference type="EMBL" id="JBHSNM010000004">
    <property type="protein sequence ID" value="MFC5570824.1"/>
    <property type="molecule type" value="Genomic_DNA"/>
</dbReference>
<reference evidence="3" key="1">
    <citation type="journal article" date="2019" name="Int. J. Syst. Evol. Microbiol.">
        <title>The Global Catalogue of Microorganisms (GCM) 10K type strain sequencing project: providing services to taxonomists for standard genome sequencing and annotation.</title>
        <authorList>
            <consortium name="The Broad Institute Genomics Platform"/>
            <consortium name="The Broad Institute Genome Sequencing Center for Infectious Disease"/>
            <person name="Wu L."/>
            <person name="Ma J."/>
        </authorList>
    </citation>
    <scope>NUCLEOTIDE SEQUENCE [LARGE SCALE GENOMIC DNA]</scope>
    <source>
        <strain evidence="3">KACC 11407</strain>
    </source>
</reference>
<feature type="transmembrane region" description="Helical" evidence="1">
    <location>
        <begin position="25"/>
        <end position="44"/>
    </location>
</feature>
<organism evidence="2 3">
    <name type="scientific">Lysobacter yangpyeongensis</name>
    <dbReference type="NCBI Taxonomy" id="346182"/>
    <lineage>
        <taxon>Bacteria</taxon>
        <taxon>Pseudomonadati</taxon>
        <taxon>Pseudomonadota</taxon>
        <taxon>Gammaproteobacteria</taxon>
        <taxon>Lysobacterales</taxon>
        <taxon>Lysobacteraceae</taxon>
        <taxon>Lysobacter</taxon>
    </lineage>
</organism>
<evidence type="ECO:0000313" key="2">
    <source>
        <dbReference type="EMBL" id="MFC5570824.1"/>
    </source>
</evidence>
<dbReference type="Proteomes" id="UP001596036">
    <property type="component" value="Unassembled WGS sequence"/>
</dbReference>
<keyword evidence="1" id="KW-0472">Membrane</keyword>
<keyword evidence="1" id="KW-1133">Transmembrane helix</keyword>
<proteinExistence type="predicted"/>
<evidence type="ECO:0000256" key="1">
    <source>
        <dbReference type="SAM" id="Phobius"/>
    </source>
</evidence>